<gene>
    <name evidence="1" type="ORF">MCOR_10757</name>
</gene>
<protein>
    <submittedName>
        <fullName evidence="1">Uncharacterized protein</fullName>
    </submittedName>
</protein>
<accession>A0A6J8ARX2</accession>
<dbReference type="Proteomes" id="UP000507470">
    <property type="component" value="Unassembled WGS sequence"/>
</dbReference>
<dbReference type="EMBL" id="CACVKT020001865">
    <property type="protein sequence ID" value="CAC5372759.1"/>
    <property type="molecule type" value="Genomic_DNA"/>
</dbReference>
<dbReference type="AlphaFoldDB" id="A0A6J8ARX2"/>
<organism evidence="1 2">
    <name type="scientific">Mytilus coruscus</name>
    <name type="common">Sea mussel</name>
    <dbReference type="NCBI Taxonomy" id="42192"/>
    <lineage>
        <taxon>Eukaryota</taxon>
        <taxon>Metazoa</taxon>
        <taxon>Spiralia</taxon>
        <taxon>Lophotrochozoa</taxon>
        <taxon>Mollusca</taxon>
        <taxon>Bivalvia</taxon>
        <taxon>Autobranchia</taxon>
        <taxon>Pteriomorphia</taxon>
        <taxon>Mytilida</taxon>
        <taxon>Mytiloidea</taxon>
        <taxon>Mytilidae</taxon>
        <taxon>Mytilinae</taxon>
        <taxon>Mytilus</taxon>
    </lineage>
</organism>
<reference evidence="1 2" key="1">
    <citation type="submission" date="2020-06" db="EMBL/GenBank/DDBJ databases">
        <authorList>
            <person name="Li R."/>
            <person name="Bekaert M."/>
        </authorList>
    </citation>
    <scope>NUCLEOTIDE SEQUENCE [LARGE SCALE GENOMIC DNA]</scope>
    <source>
        <strain evidence="2">wild</strain>
    </source>
</reference>
<sequence>MASRRGLTRNPIDASNPVNWTNSQLKDALKELGINISINLGNSSLRRLYLDNVNRSVQISPDGENPTIVNNTAVDNLGADLNEANNATVIDGAVRNVNEGGIVPTVISSGTAILPRRMNPEINSATSAHPQGAASAQINHVVEHTTPMSTHSPAS</sequence>
<name>A0A6J8ARX2_MYTCO</name>
<proteinExistence type="predicted"/>
<evidence type="ECO:0000313" key="1">
    <source>
        <dbReference type="EMBL" id="CAC5372759.1"/>
    </source>
</evidence>
<evidence type="ECO:0000313" key="2">
    <source>
        <dbReference type="Proteomes" id="UP000507470"/>
    </source>
</evidence>
<keyword evidence="2" id="KW-1185">Reference proteome</keyword>